<evidence type="ECO:0000313" key="2">
    <source>
        <dbReference type="Proteomes" id="UP000527355"/>
    </source>
</evidence>
<dbReference type="Proteomes" id="UP000527355">
    <property type="component" value="Unassembled WGS sequence"/>
</dbReference>
<comment type="caution">
    <text evidence="1">The sequence shown here is derived from an EMBL/GenBank/DDBJ whole genome shotgun (WGS) entry which is preliminary data.</text>
</comment>
<dbReference type="AlphaFoldDB" id="A0A7J7R1X2"/>
<organism evidence="1 2">
    <name type="scientific">Myotis myotis</name>
    <name type="common">Greater mouse-eared bat</name>
    <name type="synonym">Vespertilio myotis</name>
    <dbReference type="NCBI Taxonomy" id="51298"/>
    <lineage>
        <taxon>Eukaryota</taxon>
        <taxon>Metazoa</taxon>
        <taxon>Chordata</taxon>
        <taxon>Craniata</taxon>
        <taxon>Vertebrata</taxon>
        <taxon>Euteleostomi</taxon>
        <taxon>Mammalia</taxon>
        <taxon>Eutheria</taxon>
        <taxon>Laurasiatheria</taxon>
        <taxon>Chiroptera</taxon>
        <taxon>Yangochiroptera</taxon>
        <taxon>Vespertilionidae</taxon>
        <taxon>Myotis</taxon>
    </lineage>
</organism>
<evidence type="ECO:0000313" key="1">
    <source>
        <dbReference type="EMBL" id="KAF6270148.1"/>
    </source>
</evidence>
<keyword evidence="2" id="KW-1185">Reference proteome</keyword>
<gene>
    <name evidence="1" type="ORF">mMyoMyo1_011203</name>
</gene>
<sequence length="156" mass="17267">MWEVLPECVNTWIKDQTTLYPLNQTGFGCSYFLFFLGHASRIKIKNSEICFCRAVSLNLFLILKGQQPSLKQGHRNNDSWMLKPLIPGVNSSPNPAWKSKDYSVNFGTTNIRNLSASGLPSVLYNMLCQGSPTVGKSGFSEVQGGKNKQNTSVSLS</sequence>
<accession>A0A7J7R1X2</accession>
<reference evidence="1 2" key="1">
    <citation type="journal article" date="2020" name="Nature">
        <title>Six reference-quality genomes reveal evolution of bat adaptations.</title>
        <authorList>
            <person name="Jebb D."/>
            <person name="Huang Z."/>
            <person name="Pippel M."/>
            <person name="Hughes G.M."/>
            <person name="Lavrichenko K."/>
            <person name="Devanna P."/>
            <person name="Winkler S."/>
            <person name="Jermiin L.S."/>
            <person name="Skirmuntt E.C."/>
            <person name="Katzourakis A."/>
            <person name="Burkitt-Gray L."/>
            <person name="Ray D.A."/>
            <person name="Sullivan K.A.M."/>
            <person name="Roscito J.G."/>
            <person name="Kirilenko B.M."/>
            <person name="Davalos L.M."/>
            <person name="Corthals A.P."/>
            <person name="Power M.L."/>
            <person name="Jones G."/>
            <person name="Ransome R.D."/>
            <person name="Dechmann D.K.N."/>
            <person name="Locatelli A.G."/>
            <person name="Puechmaille S.J."/>
            <person name="Fedrigo O."/>
            <person name="Jarvis E.D."/>
            <person name="Hiller M."/>
            <person name="Vernes S.C."/>
            <person name="Myers E.W."/>
            <person name="Teeling E.C."/>
        </authorList>
    </citation>
    <scope>NUCLEOTIDE SEQUENCE [LARGE SCALE GENOMIC DNA]</scope>
    <source>
        <strain evidence="1">MMyoMyo1</strain>
        <tissue evidence="1">Flight muscle</tissue>
    </source>
</reference>
<dbReference type="EMBL" id="JABWUV010000040">
    <property type="protein sequence ID" value="KAF6270148.1"/>
    <property type="molecule type" value="Genomic_DNA"/>
</dbReference>
<protein>
    <submittedName>
        <fullName evidence="1">Uncharacterized protein</fullName>
    </submittedName>
</protein>
<proteinExistence type="predicted"/>
<name>A0A7J7R1X2_MYOMY</name>